<dbReference type="Proteomes" id="UP000005561">
    <property type="component" value="Unassembled WGS sequence"/>
</dbReference>
<dbReference type="InterPro" id="IPR000182">
    <property type="entry name" value="GNAT_dom"/>
</dbReference>
<name>C6LM50_9FIRM</name>
<dbReference type="InterPro" id="IPR016181">
    <property type="entry name" value="Acyl_CoA_acyltransferase"/>
</dbReference>
<feature type="domain" description="N-acetyltransferase" evidence="1">
    <location>
        <begin position="39"/>
        <end position="198"/>
    </location>
</feature>
<reference evidence="2" key="1">
    <citation type="submission" date="2009-07" db="EMBL/GenBank/DDBJ databases">
        <authorList>
            <person name="Weinstock G."/>
            <person name="Sodergren E."/>
            <person name="Clifton S."/>
            <person name="Fulton L."/>
            <person name="Fulton B."/>
            <person name="Courtney L."/>
            <person name="Fronick C."/>
            <person name="Harrison M."/>
            <person name="Strong C."/>
            <person name="Farmer C."/>
            <person name="Delahaunty K."/>
            <person name="Markovic C."/>
            <person name="Hall O."/>
            <person name="Minx P."/>
            <person name="Tomlinson C."/>
            <person name="Mitreva M."/>
            <person name="Nelson J."/>
            <person name="Hou S."/>
            <person name="Wollam A."/>
            <person name="Pepin K.H."/>
            <person name="Johnson M."/>
            <person name="Bhonagiri V."/>
            <person name="Nash W.E."/>
            <person name="Warren W."/>
            <person name="Chinwalla A."/>
            <person name="Mardis E.R."/>
            <person name="Wilson R.K."/>
        </authorList>
    </citation>
    <scope>NUCLEOTIDE SEQUENCE [LARGE SCALE GENOMIC DNA]</scope>
    <source>
        <strain evidence="2">DSM 14469</strain>
    </source>
</reference>
<proteinExistence type="predicted"/>
<protein>
    <recommendedName>
        <fullName evidence="1">N-acetyltransferase domain-containing protein</fullName>
    </recommendedName>
</protein>
<dbReference type="AlphaFoldDB" id="C6LM50"/>
<dbReference type="GO" id="GO:0016747">
    <property type="term" value="F:acyltransferase activity, transferring groups other than amino-acyl groups"/>
    <property type="evidence" value="ECO:0007669"/>
    <property type="project" value="InterPro"/>
</dbReference>
<comment type="caution">
    <text evidence="2">The sequence shown here is derived from an EMBL/GenBank/DDBJ whole genome shotgun (WGS) entry which is preliminary data.</text>
</comment>
<dbReference type="Gene3D" id="3.40.630.30">
    <property type="match status" value="1"/>
</dbReference>
<organism evidence="2 3">
    <name type="scientific">Marvinbryantia formatexigens DSM 14469</name>
    <dbReference type="NCBI Taxonomy" id="478749"/>
    <lineage>
        <taxon>Bacteria</taxon>
        <taxon>Bacillati</taxon>
        <taxon>Bacillota</taxon>
        <taxon>Clostridia</taxon>
        <taxon>Lachnospirales</taxon>
        <taxon>Lachnospiraceae</taxon>
        <taxon>Marvinbryantia</taxon>
    </lineage>
</organism>
<evidence type="ECO:0000313" key="3">
    <source>
        <dbReference type="Proteomes" id="UP000005561"/>
    </source>
</evidence>
<sequence length="198" mass="22811">MTEEEIYAIIPVLFTSFTETFRRHHIGGYIIRREKMQKFEIIKAEEQDLPGILEIYAYARGFMKKTGNAFQWKDSYPPEELVAEDIRAGQLYVIKEKAVIHGVFTFFIGEDPTYARIEQGRWLSDEVYGTIHRVAGDGTVHGILGAAVTFAEQQIRHLRIDTHKDNKVMQHLIKKNGFRECGIIYTGDGSPRIAYEKL</sequence>
<evidence type="ECO:0000313" key="2">
    <source>
        <dbReference type="EMBL" id="EET58308.1"/>
    </source>
</evidence>
<dbReference type="eggNOG" id="COG1670">
    <property type="taxonomic scope" value="Bacteria"/>
</dbReference>
<dbReference type="PROSITE" id="PS51186">
    <property type="entry name" value="GNAT"/>
    <property type="match status" value="1"/>
</dbReference>
<accession>C6LM50</accession>
<dbReference type="SUPFAM" id="SSF55729">
    <property type="entry name" value="Acyl-CoA N-acyltransferases (Nat)"/>
    <property type="match status" value="1"/>
</dbReference>
<evidence type="ECO:0000259" key="1">
    <source>
        <dbReference type="PROSITE" id="PS51186"/>
    </source>
</evidence>
<gene>
    <name evidence="2" type="ORF">BRYFOR_09749</name>
</gene>
<keyword evidence="3" id="KW-1185">Reference proteome</keyword>
<dbReference type="STRING" id="168384.SAMN05660368_03307"/>
<dbReference type="EMBL" id="ACCL02000037">
    <property type="protein sequence ID" value="EET58308.1"/>
    <property type="molecule type" value="Genomic_DNA"/>
</dbReference>